<dbReference type="AlphaFoldDB" id="A0A4Y7LH25"/>
<sequence length="218" mass="24661">MAETLKPLTSEAIALTEKKMDMTLDQIIKMSKKPTQRGGLKNHRLPNKIQRFGLGSLQGHGGRGNPLKVRQFMDSRSSLRQGALAQRRSSFQGNNHFPLAAEVAKKAVAAPARNNRPFNRTRLGNWNKPRTGAPQPIQRTAEVGFVNKQHQGQFQFQARMVAQPRQKGTLDSLFANMKEQRMRIQSRQNNTAGRRGGFARRSPQQQQWSGRGRNYYAN</sequence>
<dbReference type="OrthoDB" id="1902342at2759"/>
<dbReference type="PANTHER" id="PTHR36048">
    <property type="entry name" value="RIBOSOME MATURATION FACTOR"/>
    <property type="match status" value="1"/>
</dbReference>
<gene>
    <name evidence="2" type="ORF">C5167_047578</name>
</gene>
<keyword evidence="3" id="KW-1185">Reference proteome</keyword>
<dbReference type="EMBL" id="CM010725">
    <property type="protein sequence ID" value="RZC84794.1"/>
    <property type="molecule type" value="Genomic_DNA"/>
</dbReference>
<evidence type="ECO:0000313" key="2">
    <source>
        <dbReference type="EMBL" id="RZC84794.1"/>
    </source>
</evidence>
<dbReference type="PANTHER" id="PTHR36048:SF1">
    <property type="entry name" value="RIBOSOME MATURATION FACTOR"/>
    <property type="match status" value="1"/>
</dbReference>
<protein>
    <submittedName>
        <fullName evidence="2">Uncharacterized protein</fullName>
    </submittedName>
</protein>
<dbReference type="Proteomes" id="UP000316621">
    <property type="component" value="Chromosome 11"/>
</dbReference>
<dbReference type="OMA" id="NRVPNWK"/>
<evidence type="ECO:0000256" key="1">
    <source>
        <dbReference type="SAM" id="MobiDB-lite"/>
    </source>
</evidence>
<evidence type="ECO:0000313" key="3">
    <source>
        <dbReference type="Proteomes" id="UP000316621"/>
    </source>
</evidence>
<feature type="region of interest" description="Disordered" evidence="1">
    <location>
        <begin position="182"/>
        <end position="218"/>
    </location>
</feature>
<accession>A0A4Y7LH25</accession>
<dbReference type="Gramene" id="RZC84794">
    <property type="protein sequence ID" value="RZC84794"/>
    <property type="gene ID" value="C5167_047578"/>
</dbReference>
<reference evidence="2 3" key="1">
    <citation type="journal article" date="2018" name="Science">
        <title>The opium poppy genome and morphinan production.</title>
        <authorList>
            <person name="Guo L."/>
            <person name="Winzer T."/>
            <person name="Yang X."/>
            <person name="Li Y."/>
            <person name="Ning Z."/>
            <person name="He Z."/>
            <person name="Teodor R."/>
            <person name="Lu Y."/>
            <person name="Bowser T.A."/>
            <person name="Graham I.A."/>
            <person name="Ye K."/>
        </authorList>
    </citation>
    <scope>NUCLEOTIDE SEQUENCE [LARGE SCALE GENOMIC DNA]</scope>
    <source>
        <strain evidence="3">cv. HN1</strain>
        <tissue evidence="2">Leaves</tissue>
    </source>
</reference>
<name>A0A4Y7LH25_PAPSO</name>
<feature type="compositionally biased region" description="Polar residues" evidence="1">
    <location>
        <begin position="183"/>
        <end position="192"/>
    </location>
</feature>
<proteinExistence type="predicted"/>
<organism evidence="2 3">
    <name type="scientific">Papaver somniferum</name>
    <name type="common">Opium poppy</name>
    <dbReference type="NCBI Taxonomy" id="3469"/>
    <lineage>
        <taxon>Eukaryota</taxon>
        <taxon>Viridiplantae</taxon>
        <taxon>Streptophyta</taxon>
        <taxon>Embryophyta</taxon>
        <taxon>Tracheophyta</taxon>
        <taxon>Spermatophyta</taxon>
        <taxon>Magnoliopsida</taxon>
        <taxon>Ranunculales</taxon>
        <taxon>Papaveraceae</taxon>
        <taxon>Papaveroideae</taxon>
        <taxon>Papaver</taxon>
    </lineage>
</organism>